<keyword evidence="2" id="KW-1185">Reference proteome</keyword>
<name>A0ABS4SF29_9PROT</name>
<dbReference type="Proteomes" id="UP000781958">
    <property type="component" value="Unassembled WGS sequence"/>
</dbReference>
<organism evidence="1 2">
    <name type="scientific">Azospirillum rugosum</name>
    <dbReference type="NCBI Taxonomy" id="416170"/>
    <lineage>
        <taxon>Bacteria</taxon>
        <taxon>Pseudomonadati</taxon>
        <taxon>Pseudomonadota</taxon>
        <taxon>Alphaproteobacteria</taxon>
        <taxon>Rhodospirillales</taxon>
        <taxon>Azospirillaceae</taxon>
        <taxon>Azospirillum</taxon>
    </lineage>
</organism>
<reference evidence="1 2" key="1">
    <citation type="submission" date="2021-03" db="EMBL/GenBank/DDBJ databases">
        <title>Genomic Encyclopedia of Type Strains, Phase III (KMG-III): the genomes of soil and plant-associated and newly described type strains.</title>
        <authorList>
            <person name="Whitman W."/>
        </authorList>
    </citation>
    <scope>NUCLEOTIDE SEQUENCE [LARGE SCALE GENOMIC DNA]</scope>
    <source>
        <strain evidence="1 2">IMMIB AFH-6</strain>
    </source>
</reference>
<gene>
    <name evidence="1" type="ORF">J2851_000924</name>
</gene>
<proteinExistence type="predicted"/>
<dbReference type="EMBL" id="JAGINP010000002">
    <property type="protein sequence ID" value="MBP2291182.1"/>
    <property type="molecule type" value="Genomic_DNA"/>
</dbReference>
<protein>
    <submittedName>
        <fullName evidence="1">Antitoxin VapB</fullName>
    </submittedName>
</protein>
<evidence type="ECO:0000313" key="1">
    <source>
        <dbReference type="EMBL" id="MBP2291182.1"/>
    </source>
</evidence>
<comment type="caution">
    <text evidence="1">The sequence shown here is derived from an EMBL/GenBank/DDBJ whole genome shotgun (WGS) entry which is preliminary data.</text>
</comment>
<dbReference type="RefSeq" id="WP_209764546.1">
    <property type="nucleotide sequence ID" value="NZ_JAGINP010000002.1"/>
</dbReference>
<dbReference type="Pfam" id="PF07704">
    <property type="entry name" value="PSK_trans_fac"/>
    <property type="match status" value="1"/>
</dbReference>
<evidence type="ECO:0000313" key="2">
    <source>
        <dbReference type="Proteomes" id="UP000781958"/>
    </source>
</evidence>
<accession>A0ABS4SF29</accession>
<dbReference type="InterPro" id="IPR011660">
    <property type="entry name" value="VapB-like"/>
</dbReference>
<sequence>MGLHINSDEADRLARELAAETGESLATAVTVALAERLSRVRRPANSGRREALEAIRRRFAARPVLDDRKPDDIIGYNGSGTFD</sequence>